<sequence length="107" mass="12199">MARFGAKKTSGGRNIYLSVIIFLLLIFLFLSAIHSLSSGSLEEQQKNLEQALTQGAVHCYAVEGSYPENLEQLLSRYNIVYDESRFFIDYQTEGQNMMPDITVIRKQ</sequence>
<evidence type="ECO:0000313" key="3">
    <source>
        <dbReference type="Proteomes" id="UP000515860"/>
    </source>
</evidence>
<keyword evidence="1" id="KW-1133">Transmembrane helix</keyword>
<gene>
    <name evidence="2" type="ORF">H9Q79_13690</name>
</gene>
<dbReference type="RefSeq" id="WP_118644300.1">
    <property type="nucleotide sequence ID" value="NZ_CP060635.1"/>
</dbReference>
<reference evidence="2 3" key="1">
    <citation type="submission" date="2020-08" db="EMBL/GenBank/DDBJ databases">
        <authorList>
            <person name="Liu C."/>
            <person name="Sun Q."/>
        </authorList>
    </citation>
    <scope>NUCLEOTIDE SEQUENCE [LARGE SCALE GENOMIC DNA]</scope>
    <source>
        <strain evidence="2 3">NSJ-29</strain>
    </source>
</reference>
<evidence type="ECO:0000313" key="2">
    <source>
        <dbReference type="EMBL" id="QNM07953.1"/>
    </source>
</evidence>
<evidence type="ECO:0000256" key="1">
    <source>
        <dbReference type="SAM" id="Phobius"/>
    </source>
</evidence>
<keyword evidence="3" id="KW-1185">Reference proteome</keyword>
<dbReference type="AlphaFoldDB" id="A0A7G9GAX1"/>
<proteinExistence type="predicted"/>
<keyword evidence="1" id="KW-0472">Membrane</keyword>
<accession>A0A7G9GAX1</accession>
<feature type="transmembrane region" description="Helical" evidence="1">
    <location>
        <begin position="15"/>
        <end position="36"/>
    </location>
</feature>
<dbReference type="Proteomes" id="UP000515860">
    <property type="component" value="Chromosome"/>
</dbReference>
<dbReference type="EMBL" id="CP060635">
    <property type="protein sequence ID" value="QNM07953.1"/>
    <property type="molecule type" value="Genomic_DNA"/>
</dbReference>
<organism evidence="2 3">
    <name type="scientific">Wansuia hejianensis</name>
    <dbReference type="NCBI Taxonomy" id="2763667"/>
    <lineage>
        <taxon>Bacteria</taxon>
        <taxon>Bacillati</taxon>
        <taxon>Bacillota</taxon>
        <taxon>Clostridia</taxon>
        <taxon>Lachnospirales</taxon>
        <taxon>Lachnospiraceae</taxon>
        <taxon>Wansuia</taxon>
    </lineage>
</organism>
<protein>
    <submittedName>
        <fullName evidence="2">Uncharacterized protein</fullName>
    </submittedName>
</protein>
<keyword evidence="1" id="KW-0812">Transmembrane</keyword>
<name>A0A7G9GAX1_9FIRM</name>
<dbReference type="KEGG" id="whj:H9Q79_13690"/>